<dbReference type="OrthoDB" id="341259at2759"/>
<feature type="repeat" description="ANK" evidence="1">
    <location>
        <begin position="172"/>
        <end position="193"/>
    </location>
</feature>
<dbReference type="Gene3D" id="1.25.40.20">
    <property type="entry name" value="Ankyrin repeat-containing domain"/>
    <property type="match status" value="1"/>
</dbReference>
<dbReference type="EMBL" id="DS113178">
    <property type="protein sequence ID" value="EAY23368.1"/>
    <property type="molecule type" value="Genomic_DNA"/>
</dbReference>
<protein>
    <submittedName>
        <fullName evidence="2">Ankyrin repeat protein, putative</fullName>
    </submittedName>
</protein>
<dbReference type="SMART" id="SM00248">
    <property type="entry name" value="ANK"/>
    <property type="match status" value="3"/>
</dbReference>
<gene>
    <name evidence="2" type="ORF">TVAG_070310</name>
</gene>
<dbReference type="KEGG" id="tva:5468940"/>
<dbReference type="PANTHER" id="PTHR24164:SF4">
    <property type="entry name" value="RELA-ASSOCIATED INHIBITOR"/>
    <property type="match status" value="1"/>
</dbReference>
<dbReference type="Proteomes" id="UP000001542">
    <property type="component" value="Unassembled WGS sequence"/>
</dbReference>
<dbReference type="SMR" id="A2D7T5"/>
<evidence type="ECO:0000313" key="2">
    <source>
        <dbReference type="EMBL" id="EAY23368.1"/>
    </source>
</evidence>
<dbReference type="STRING" id="5722.A2D7T5"/>
<dbReference type="VEuPathDB" id="TrichDB:TVAG_070310"/>
<evidence type="ECO:0000256" key="1">
    <source>
        <dbReference type="PROSITE-ProRule" id="PRU00023"/>
    </source>
</evidence>
<dbReference type="GO" id="GO:0006355">
    <property type="term" value="P:regulation of DNA-templated transcription"/>
    <property type="evidence" value="ECO:0007669"/>
    <property type="project" value="InterPro"/>
</dbReference>
<feature type="repeat" description="ANK" evidence="1">
    <location>
        <begin position="105"/>
        <end position="137"/>
    </location>
</feature>
<dbReference type="PROSITE" id="PS50088">
    <property type="entry name" value="ANK_REPEAT"/>
    <property type="match status" value="3"/>
</dbReference>
<feature type="repeat" description="ANK" evidence="1">
    <location>
        <begin position="138"/>
        <end position="171"/>
    </location>
</feature>
<dbReference type="SUPFAM" id="SSF48403">
    <property type="entry name" value="Ankyrin repeat"/>
    <property type="match status" value="1"/>
</dbReference>
<keyword evidence="1" id="KW-0040">ANK repeat</keyword>
<dbReference type="VEuPathDB" id="TrichDB:TVAGG3_1044730"/>
<keyword evidence="3" id="KW-1185">Reference proteome</keyword>
<sequence>MKTKNKSNDNIQNENEIFTHLFETLMLSSNDNNNNNNHKETKQFDKISTTDENINSFEKYWKSNHRINIYPTFSKCSQERDLYSIKFAVDNRYHETITHSYFWGTNFPIIHYAAKLNNLTLVQDLISCGVDLNMRNDDHSTPLHIACYYNSIDVVKFLLSLDGIDINAQDNYGNTPLHDATSRNNREIVEILLGFRGIDTKIKNNRGKTPMLMKEF</sequence>
<reference evidence="2" key="2">
    <citation type="journal article" date="2007" name="Science">
        <title>Draft genome sequence of the sexually transmitted pathogen Trichomonas vaginalis.</title>
        <authorList>
            <person name="Carlton J.M."/>
            <person name="Hirt R.P."/>
            <person name="Silva J.C."/>
            <person name="Delcher A.L."/>
            <person name="Schatz M."/>
            <person name="Zhao Q."/>
            <person name="Wortman J.R."/>
            <person name="Bidwell S.L."/>
            <person name="Alsmark U.C.M."/>
            <person name="Besteiro S."/>
            <person name="Sicheritz-Ponten T."/>
            <person name="Noel C.J."/>
            <person name="Dacks J.B."/>
            <person name="Foster P.G."/>
            <person name="Simillion C."/>
            <person name="Van de Peer Y."/>
            <person name="Miranda-Saavedra D."/>
            <person name="Barton G.J."/>
            <person name="Westrop G.D."/>
            <person name="Mueller S."/>
            <person name="Dessi D."/>
            <person name="Fiori P.L."/>
            <person name="Ren Q."/>
            <person name="Paulsen I."/>
            <person name="Zhang H."/>
            <person name="Bastida-Corcuera F.D."/>
            <person name="Simoes-Barbosa A."/>
            <person name="Brown M.T."/>
            <person name="Hayes R.D."/>
            <person name="Mukherjee M."/>
            <person name="Okumura C.Y."/>
            <person name="Schneider R."/>
            <person name="Smith A.J."/>
            <person name="Vanacova S."/>
            <person name="Villalvazo M."/>
            <person name="Haas B.J."/>
            <person name="Pertea M."/>
            <person name="Feldblyum T.V."/>
            <person name="Utterback T.R."/>
            <person name="Shu C.L."/>
            <person name="Osoegawa K."/>
            <person name="de Jong P.J."/>
            <person name="Hrdy I."/>
            <person name="Horvathova L."/>
            <person name="Zubacova Z."/>
            <person name="Dolezal P."/>
            <person name="Malik S.B."/>
            <person name="Logsdon J.M. Jr."/>
            <person name="Henze K."/>
            <person name="Gupta A."/>
            <person name="Wang C.C."/>
            <person name="Dunne R.L."/>
            <person name="Upcroft J.A."/>
            <person name="Upcroft P."/>
            <person name="White O."/>
            <person name="Salzberg S.L."/>
            <person name="Tang P."/>
            <person name="Chiu C.-H."/>
            <person name="Lee Y.-S."/>
            <person name="Embley T.M."/>
            <person name="Coombs G.H."/>
            <person name="Mottram J.C."/>
            <person name="Tachezy J."/>
            <person name="Fraser-Liggett C.M."/>
            <person name="Johnson P.J."/>
        </authorList>
    </citation>
    <scope>NUCLEOTIDE SEQUENCE [LARGE SCALE GENOMIC DNA]</scope>
    <source>
        <strain evidence="2">G3</strain>
    </source>
</reference>
<name>A2D7T5_TRIV3</name>
<dbReference type="AlphaFoldDB" id="A2D7T5"/>
<dbReference type="PANTHER" id="PTHR24164">
    <property type="entry name" value="RELA-ASSOCIATED INHIBITOR"/>
    <property type="match status" value="1"/>
</dbReference>
<dbReference type="InterPro" id="IPR002110">
    <property type="entry name" value="Ankyrin_rpt"/>
</dbReference>
<organism evidence="2 3">
    <name type="scientific">Trichomonas vaginalis (strain ATCC PRA-98 / G3)</name>
    <dbReference type="NCBI Taxonomy" id="412133"/>
    <lineage>
        <taxon>Eukaryota</taxon>
        <taxon>Metamonada</taxon>
        <taxon>Parabasalia</taxon>
        <taxon>Trichomonadida</taxon>
        <taxon>Trichomonadidae</taxon>
        <taxon>Trichomonas</taxon>
    </lineage>
</organism>
<reference evidence="2" key="1">
    <citation type="submission" date="2006-10" db="EMBL/GenBank/DDBJ databases">
        <authorList>
            <person name="Amadeo P."/>
            <person name="Zhao Q."/>
            <person name="Wortman J."/>
            <person name="Fraser-Liggett C."/>
            <person name="Carlton J."/>
        </authorList>
    </citation>
    <scope>NUCLEOTIDE SEQUENCE</scope>
    <source>
        <strain evidence="2">G3</strain>
    </source>
</reference>
<dbReference type="RefSeq" id="XP_001584354.1">
    <property type="nucleotide sequence ID" value="XM_001584304.1"/>
</dbReference>
<dbReference type="InterPro" id="IPR028320">
    <property type="entry name" value="iASPP"/>
</dbReference>
<dbReference type="InParanoid" id="A2D7T5"/>
<dbReference type="InterPro" id="IPR036770">
    <property type="entry name" value="Ankyrin_rpt-contain_sf"/>
</dbReference>
<evidence type="ECO:0000313" key="3">
    <source>
        <dbReference type="Proteomes" id="UP000001542"/>
    </source>
</evidence>
<accession>A2D7T5</accession>
<dbReference type="eggNOG" id="KOG0504">
    <property type="taxonomic scope" value="Eukaryota"/>
</dbReference>
<dbReference type="PROSITE" id="PS50297">
    <property type="entry name" value="ANK_REP_REGION"/>
    <property type="match status" value="2"/>
</dbReference>
<dbReference type="Pfam" id="PF12796">
    <property type="entry name" value="Ank_2"/>
    <property type="match status" value="1"/>
</dbReference>
<proteinExistence type="predicted"/>